<keyword evidence="3" id="KW-0378">Hydrolase</keyword>
<evidence type="ECO:0000256" key="1">
    <source>
        <dbReference type="ARBA" id="ARBA00001561"/>
    </source>
</evidence>
<feature type="signal peptide" evidence="5">
    <location>
        <begin position="1"/>
        <end position="23"/>
    </location>
</feature>
<dbReference type="EC" id="3.5.1.28" evidence="2"/>
<evidence type="ECO:0000313" key="7">
    <source>
        <dbReference type="EMBL" id="SKB09161.1"/>
    </source>
</evidence>
<accession>A0A1T4Z6F3</accession>
<dbReference type="SUPFAM" id="SSF53187">
    <property type="entry name" value="Zn-dependent exopeptidases"/>
    <property type="match status" value="1"/>
</dbReference>
<dbReference type="PROSITE" id="PS51257">
    <property type="entry name" value="PROKAR_LIPOPROTEIN"/>
    <property type="match status" value="1"/>
</dbReference>
<dbReference type="STRING" id="48467.SAMN02745166_05106"/>
<dbReference type="Pfam" id="PF01520">
    <property type="entry name" value="Amidase_3"/>
    <property type="match status" value="1"/>
</dbReference>
<feature type="region of interest" description="Disordered" evidence="4">
    <location>
        <begin position="215"/>
        <end position="238"/>
    </location>
</feature>
<evidence type="ECO:0000256" key="3">
    <source>
        <dbReference type="ARBA" id="ARBA00022801"/>
    </source>
</evidence>
<evidence type="ECO:0000256" key="4">
    <source>
        <dbReference type="SAM" id="MobiDB-lite"/>
    </source>
</evidence>
<dbReference type="SMART" id="SM00646">
    <property type="entry name" value="Ami_3"/>
    <property type="match status" value="1"/>
</dbReference>
<proteinExistence type="predicted"/>
<dbReference type="Gene3D" id="3.40.630.40">
    <property type="entry name" value="Zn-dependent exopeptidases"/>
    <property type="match status" value="1"/>
</dbReference>
<evidence type="ECO:0000256" key="5">
    <source>
        <dbReference type="SAM" id="SignalP"/>
    </source>
</evidence>
<feature type="chain" id="PRO_5011961938" description="N-acetylmuramoyl-L-alanine amidase" evidence="5">
    <location>
        <begin position="24"/>
        <end position="238"/>
    </location>
</feature>
<dbReference type="EMBL" id="FUYE01000034">
    <property type="protein sequence ID" value="SKB09161.1"/>
    <property type="molecule type" value="Genomic_DNA"/>
</dbReference>
<evidence type="ECO:0000259" key="6">
    <source>
        <dbReference type="SMART" id="SM00646"/>
    </source>
</evidence>
<dbReference type="CDD" id="cd02696">
    <property type="entry name" value="MurNAc-LAA"/>
    <property type="match status" value="1"/>
</dbReference>
<dbReference type="AlphaFoldDB" id="A0A1T4Z6F3"/>
<keyword evidence="5" id="KW-0732">Signal</keyword>
<dbReference type="PANTHER" id="PTHR30404">
    <property type="entry name" value="N-ACETYLMURAMOYL-L-ALANINE AMIDASE"/>
    <property type="match status" value="1"/>
</dbReference>
<evidence type="ECO:0000313" key="8">
    <source>
        <dbReference type="Proteomes" id="UP000190774"/>
    </source>
</evidence>
<gene>
    <name evidence="7" type="ORF">SAMN02745166_05106</name>
</gene>
<dbReference type="PANTHER" id="PTHR30404:SF0">
    <property type="entry name" value="N-ACETYLMURAMOYL-L-ALANINE AMIDASE AMIC"/>
    <property type="match status" value="1"/>
</dbReference>
<reference evidence="8" key="1">
    <citation type="submission" date="2017-02" db="EMBL/GenBank/DDBJ databases">
        <authorList>
            <person name="Varghese N."/>
            <person name="Submissions S."/>
        </authorList>
    </citation>
    <scope>NUCLEOTIDE SEQUENCE [LARGE SCALE GENOMIC DNA]</scope>
    <source>
        <strain evidence="8">ATCC 700200</strain>
    </source>
</reference>
<sequence>MPQLRLILGLCLISLLVSCQSSRYPQGRSVYGDRPGPQAFTTVIVDAGHGGRDSGARARGLVEKQLALDVAKRVRSELWPSFKVVMMRDSDYFVELDNRVNIANRYGNSILVSIHFNYGARRRAGPETYYWRSDSYALARRVQQNLSAVAPYESGNAGLVRRRLRLTRNPALPCILVECGYLTNANEAKLVATSSYRERLAEAIAKAIRDQSQYGDAGMGPIPRPIYAPPSKATDARD</sequence>
<organism evidence="7 8">
    <name type="scientific">Prosthecobacter debontii</name>
    <dbReference type="NCBI Taxonomy" id="48467"/>
    <lineage>
        <taxon>Bacteria</taxon>
        <taxon>Pseudomonadati</taxon>
        <taxon>Verrucomicrobiota</taxon>
        <taxon>Verrucomicrobiia</taxon>
        <taxon>Verrucomicrobiales</taxon>
        <taxon>Verrucomicrobiaceae</taxon>
        <taxon>Prosthecobacter</taxon>
    </lineage>
</organism>
<dbReference type="OrthoDB" id="9763643at2"/>
<name>A0A1T4Z6F3_9BACT</name>
<dbReference type="InterPro" id="IPR002508">
    <property type="entry name" value="MurNAc-LAA_cat"/>
</dbReference>
<evidence type="ECO:0000256" key="2">
    <source>
        <dbReference type="ARBA" id="ARBA00011901"/>
    </source>
</evidence>
<dbReference type="Proteomes" id="UP000190774">
    <property type="component" value="Unassembled WGS sequence"/>
</dbReference>
<dbReference type="InterPro" id="IPR050695">
    <property type="entry name" value="N-acetylmuramoyl_amidase_3"/>
</dbReference>
<dbReference type="GO" id="GO:0009253">
    <property type="term" value="P:peptidoglycan catabolic process"/>
    <property type="evidence" value="ECO:0007669"/>
    <property type="project" value="InterPro"/>
</dbReference>
<protein>
    <recommendedName>
        <fullName evidence="2">N-acetylmuramoyl-L-alanine amidase</fullName>
        <ecNumber evidence="2">3.5.1.28</ecNumber>
    </recommendedName>
</protein>
<feature type="domain" description="MurNAc-LAA" evidence="6">
    <location>
        <begin position="100"/>
        <end position="209"/>
    </location>
</feature>
<dbReference type="GO" id="GO:0008745">
    <property type="term" value="F:N-acetylmuramoyl-L-alanine amidase activity"/>
    <property type="evidence" value="ECO:0007669"/>
    <property type="project" value="UniProtKB-EC"/>
</dbReference>
<dbReference type="GO" id="GO:0030288">
    <property type="term" value="C:outer membrane-bounded periplasmic space"/>
    <property type="evidence" value="ECO:0007669"/>
    <property type="project" value="TreeGrafter"/>
</dbReference>
<comment type="catalytic activity">
    <reaction evidence="1">
        <text>Hydrolyzes the link between N-acetylmuramoyl residues and L-amino acid residues in certain cell-wall glycopeptides.</text>
        <dbReference type="EC" id="3.5.1.28"/>
    </reaction>
</comment>
<keyword evidence="8" id="KW-1185">Reference proteome</keyword>